<accession>A0A0F9HQ48</accession>
<comment type="caution">
    <text evidence="1">The sequence shown here is derived from an EMBL/GenBank/DDBJ whole genome shotgun (WGS) entry which is preliminary data.</text>
</comment>
<proteinExistence type="predicted"/>
<protein>
    <submittedName>
        <fullName evidence="1">Uncharacterized protein</fullName>
    </submittedName>
</protein>
<gene>
    <name evidence="1" type="ORF">LCGC14_1677270</name>
</gene>
<evidence type="ECO:0000313" key="1">
    <source>
        <dbReference type="EMBL" id="KKM17287.1"/>
    </source>
</evidence>
<sequence length="390" mass="46444">MIKLFNPSIQLIKKKININIQEIKKRIKRTVPTIIKIEKRISDSYKQSKINYNIPIIEKTDRKSLIPLILKTEVKFDENQLVLNDQVPKIEIIDIQKTFDTEKDKIKESQSPIQIEQIEYTLVKHEEVNDEDIGKIKKEMVKNVFGINSRKLSRKPIIILLKDQKSAFIGSLEEILLRIYREIKGGFPKPRKITKIEKFIRELERFMKAEDKIFTVDFQKNDYKEIEDWDIIRDVLAQLYSQDLGFIIFKNLDLNPDQYIPRDHKIKILSFEPNDILSEDLEAQKELCRIIWGLITLKESDFDYYILNNELTFDNIFNMAKEKYEKYFNKIQEPFLTITRRSKGGRESEDVHFNLKLFITRYLSNCLGFYKIEDLPKILEYINTEAKFSV</sequence>
<feature type="non-terminal residue" evidence="1">
    <location>
        <position position="390"/>
    </location>
</feature>
<organism evidence="1">
    <name type="scientific">marine sediment metagenome</name>
    <dbReference type="NCBI Taxonomy" id="412755"/>
    <lineage>
        <taxon>unclassified sequences</taxon>
        <taxon>metagenomes</taxon>
        <taxon>ecological metagenomes</taxon>
    </lineage>
</organism>
<reference evidence="1" key="1">
    <citation type="journal article" date="2015" name="Nature">
        <title>Complex archaea that bridge the gap between prokaryotes and eukaryotes.</title>
        <authorList>
            <person name="Spang A."/>
            <person name="Saw J.H."/>
            <person name="Jorgensen S.L."/>
            <person name="Zaremba-Niedzwiedzka K."/>
            <person name="Martijn J."/>
            <person name="Lind A.E."/>
            <person name="van Eijk R."/>
            <person name="Schleper C."/>
            <person name="Guy L."/>
            <person name="Ettema T.J."/>
        </authorList>
    </citation>
    <scope>NUCLEOTIDE SEQUENCE</scope>
</reference>
<name>A0A0F9HQ48_9ZZZZ</name>
<dbReference type="EMBL" id="LAZR01014489">
    <property type="protein sequence ID" value="KKM17287.1"/>
    <property type="molecule type" value="Genomic_DNA"/>
</dbReference>
<dbReference type="AlphaFoldDB" id="A0A0F9HQ48"/>